<evidence type="ECO:0000313" key="4">
    <source>
        <dbReference type="Proteomes" id="UP000756346"/>
    </source>
</evidence>
<evidence type="ECO:0000313" key="3">
    <source>
        <dbReference type="EMBL" id="KAH7031249.1"/>
    </source>
</evidence>
<dbReference type="EC" id="2.7.1.172" evidence="1"/>
<evidence type="ECO:0000256" key="1">
    <source>
        <dbReference type="ARBA" id="ARBA00011961"/>
    </source>
</evidence>
<protein>
    <recommendedName>
        <fullName evidence="1">protein-ribulosamine 3-kinase</fullName>
        <ecNumber evidence="1">2.7.1.172</ecNumber>
    </recommendedName>
</protein>
<dbReference type="Gene3D" id="3.90.1200.10">
    <property type="match status" value="2"/>
</dbReference>
<proteinExistence type="predicted"/>
<dbReference type="PANTHER" id="PTHR12149">
    <property type="entry name" value="FRUCTOSAMINE 3 KINASE-RELATED PROTEIN"/>
    <property type="match status" value="1"/>
</dbReference>
<dbReference type="PANTHER" id="PTHR12149:SF8">
    <property type="entry name" value="PROTEIN-RIBULOSAMINE 3-KINASE"/>
    <property type="match status" value="1"/>
</dbReference>
<dbReference type="GO" id="GO:0102193">
    <property type="term" value="F:protein-ribulosamine 3-kinase activity"/>
    <property type="evidence" value="ECO:0007669"/>
    <property type="project" value="UniProtKB-EC"/>
</dbReference>
<organism evidence="3 4">
    <name type="scientific">Microdochium trichocladiopsis</name>
    <dbReference type="NCBI Taxonomy" id="1682393"/>
    <lineage>
        <taxon>Eukaryota</taxon>
        <taxon>Fungi</taxon>
        <taxon>Dikarya</taxon>
        <taxon>Ascomycota</taxon>
        <taxon>Pezizomycotina</taxon>
        <taxon>Sordariomycetes</taxon>
        <taxon>Xylariomycetidae</taxon>
        <taxon>Xylariales</taxon>
        <taxon>Microdochiaceae</taxon>
        <taxon>Microdochium</taxon>
    </lineage>
</organism>
<accession>A0A9P9BUA0</accession>
<reference evidence="3" key="1">
    <citation type="journal article" date="2021" name="Nat. Commun.">
        <title>Genetic determinants of endophytism in the Arabidopsis root mycobiome.</title>
        <authorList>
            <person name="Mesny F."/>
            <person name="Miyauchi S."/>
            <person name="Thiergart T."/>
            <person name="Pickel B."/>
            <person name="Atanasova L."/>
            <person name="Karlsson M."/>
            <person name="Huettel B."/>
            <person name="Barry K.W."/>
            <person name="Haridas S."/>
            <person name="Chen C."/>
            <person name="Bauer D."/>
            <person name="Andreopoulos W."/>
            <person name="Pangilinan J."/>
            <person name="LaButti K."/>
            <person name="Riley R."/>
            <person name="Lipzen A."/>
            <person name="Clum A."/>
            <person name="Drula E."/>
            <person name="Henrissat B."/>
            <person name="Kohler A."/>
            <person name="Grigoriev I.V."/>
            <person name="Martin F.M."/>
            <person name="Hacquard S."/>
        </authorList>
    </citation>
    <scope>NUCLEOTIDE SEQUENCE</scope>
    <source>
        <strain evidence="3">MPI-CAGE-CH-0230</strain>
    </source>
</reference>
<dbReference type="Pfam" id="PF03881">
    <property type="entry name" value="Fructosamin_kin"/>
    <property type="match status" value="2"/>
</dbReference>
<keyword evidence="3" id="KW-0418">Kinase</keyword>
<name>A0A9P9BUA0_9PEZI</name>
<comment type="catalytic activity">
    <reaction evidence="2">
        <text>N(6)-D-ribulosyl-L-lysyl-[protein] + ATP = N(6)-(3-O-phospho-D-ribulosyl)-L-lysyl-[protein] + ADP + H(+)</text>
        <dbReference type="Rhea" id="RHEA:48432"/>
        <dbReference type="Rhea" id="RHEA-COMP:12103"/>
        <dbReference type="Rhea" id="RHEA-COMP:12104"/>
        <dbReference type="ChEBI" id="CHEBI:15378"/>
        <dbReference type="ChEBI" id="CHEBI:30616"/>
        <dbReference type="ChEBI" id="CHEBI:90418"/>
        <dbReference type="ChEBI" id="CHEBI:90420"/>
        <dbReference type="ChEBI" id="CHEBI:456216"/>
        <dbReference type="EC" id="2.7.1.172"/>
    </reaction>
    <physiologicalReaction direction="left-to-right" evidence="2">
        <dbReference type="Rhea" id="RHEA:48433"/>
    </physiologicalReaction>
</comment>
<dbReference type="OrthoDB" id="5772781at2759"/>
<dbReference type="GO" id="GO:0016301">
    <property type="term" value="F:kinase activity"/>
    <property type="evidence" value="ECO:0007669"/>
    <property type="project" value="UniProtKB-KW"/>
</dbReference>
<dbReference type="InterPro" id="IPR016477">
    <property type="entry name" value="Fructo-/Ketosamine-3-kinase"/>
</dbReference>
<dbReference type="GeneID" id="70177574"/>
<dbReference type="SUPFAM" id="SSF56112">
    <property type="entry name" value="Protein kinase-like (PK-like)"/>
    <property type="match status" value="1"/>
</dbReference>
<keyword evidence="4" id="KW-1185">Reference proteome</keyword>
<dbReference type="InterPro" id="IPR011009">
    <property type="entry name" value="Kinase-like_dom_sf"/>
</dbReference>
<sequence length="373" mass="41706">MVEGHSVTQVGPDVPMAAIEVVDPAVIARLPDDVQVISLKPHGFSFWTRTARLDTRLSSGSHVSYFLKTTSGELGRNMVHSEHTSMSMIHDLKPFLVPKPLAWGSYTTIPDVHFLLCEFRPMKNELPEDIDGLAKAVAEFHKASLGNQTRISAPADKKYGFDLPTYHGNVPIHHGWANTWEGYFARTTRHLLSMELESRGPWGAITLQKDDMASGGGGGGRGGPSEIEDLDQDIIIDLFFNRVVPRLLRPLEANISPVLIHGDLWHGNAGVDSSTDQAVIFDAASFWAHNEYELAVWRQPWNQISNGHRLCYHRYFPQSEPAGEYDDRNLLYSTRVNILDSILYKDDPSYRTSYMFAMRGLVDKFSGEVATPA</sequence>
<dbReference type="AlphaFoldDB" id="A0A9P9BUA0"/>
<dbReference type="Proteomes" id="UP000756346">
    <property type="component" value="Unassembled WGS sequence"/>
</dbReference>
<keyword evidence="3" id="KW-0808">Transferase</keyword>
<evidence type="ECO:0000256" key="2">
    <source>
        <dbReference type="ARBA" id="ARBA00048655"/>
    </source>
</evidence>
<gene>
    <name evidence="3" type="ORF">B0I36DRAFT_120610</name>
</gene>
<dbReference type="RefSeq" id="XP_046012929.1">
    <property type="nucleotide sequence ID" value="XM_046148028.1"/>
</dbReference>
<comment type="caution">
    <text evidence="3">The sequence shown here is derived from an EMBL/GenBank/DDBJ whole genome shotgun (WGS) entry which is preliminary data.</text>
</comment>
<dbReference type="EMBL" id="JAGTJQ010000005">
    <property type="protein sequence ID" value="KAH7031249.1"/>
    <property type="molecule type" value="Genomic_DNA"/>
</dbReference>